<feature type="transmembrane region" description="Helical" evidence="1">
    <location>
        <begin position="160"/>
        <end position="177"/>
    </location>
</feature>
<evidence type="ECO:0000313" key="2">
    <source>
        <dbReference type="EMBL" id="MBB5037424.1"/>
    </source>
</evidence>
<evidence type="ECO:0000256" key="1">
    <source>
        <dbReference type="SAM" id="Phobius"/>
    </source>
</evidence>
<name>A0A7W7YJT1_9BACT</name>
<organism evidence="2 3">
    <name type="scientific">Prosthecobacter dejongeii</name>
    <dbReference type="NCBI Taxonomy" id="48465"/>
    <lineage>
        <taxon>Bacteria</taxon>
        <taxon>Pseudomonadati</taxon>
        <taxon>Verrucomicrobiota</taxon>
        <taxon>Verrucomicrobiia</taxon>
        <taxon>Verrucomicrobiales</taxon>
        <taxon>Verrucomicrobiaceae</taxon>
        <taxon>Prosthecobacter</taxon>
    </lineage>
</organism>
<reference evidence="2 3" key="1">
    <citation type="submission" date="2020-08" db="EMBL/GenBank/DDBJ databases">
        <title>Genomic Encyclopedia of Type Strains, Phase IV (KMG-IV): sequencing the most valuable type-strain genomes for metagenomic binning, comparative biology and taxonomic classification.</title>
        <authorList>
            <person name="Goeker M."/>
        </authorList>
    </citation>
    <scope>NUCLEOTIDE SEQUENCE [LARGE SCALE GENOMIC DNA]</scope>
    <source>
        <strain evidence="2 3">DSM 12251</strain>
    </source>
</reference>
<feature type="transmembrane region" description="Helical" evidence="1">
    <location>
        <begin position="233"/>
        <end position="254"/>
    </location>
</feature>
<feature type="transmembrane region" description="Helical" evidence="1">
    <location>
        <begin position="205"/>
        <end position="226"/>
    </location>
</feature>
<keyword evidence="1" id="KW-0472">Membrane</keyword>
<protein>
    <submittedName>
        <fullName evidence="2">Uncharacterized protein</fullName>
    </submittedName>
</protein>
<dbReference type="RefSeq" id="WP_184207314.1">
    <property type="nucleotide sequence ID" value="NZ_JACHIF010000003.1"/>
</dbReference>
<feature type="transmembrane region" description="Helical" evidence="1">
    <location>
        <begin position="96"/>
        <end position="117"/>
    </location>
</feature>
<dbReference type="Proteomes" id="UP000534294">
    <property type="component" value="Unassembled WGS sequence"/>
</dbReference>
<keyword evidence="1" id="KW-1133">Transmembrane helix</keyword>
<comment type="caution">
    <text evidence="2">The sequence shown here is derived from an EMBL/GenBank/DDBJ whole genome shotgun (WGS) entry which is preliminary data.</text>
</comment>
<proteinExistence type="predicted"/>
<evidence type="ECO:0000313" key="3">
    <source>
        <dbReference type="Proteomes" id="UP000534294"/>
    </source>
</evidence>
<dbReference type="EMBL" id="JACHIF010000003">
    <property type="protein sequence ID" value="MBB5037424.1"/>
    <property type="molecule type" value="Genomic_DNA"/>
</dbReference>
<accession>A0A7W7YJT1</accession>
<keyword evidence="1" id="KW-0812">Transmembrane</keyword>
<feature type="transmembrane region" description="Helical" evidence="1">
    <location>
        <begin position="26"/>
        <end position="47"/>
    </location>
</feature>
<dbReference type="AlphaFoldDB" id="A0A7W7YJT1"/>
<gene>
    <name evidence="2" type="ORF">HNQ64_001673</name>
</gene>
<keyword evidence="3" id="KW-1185">Reference proteome</keyword>
<feature type="transmembrane region" description="Helical" evidence="1">
    <location>
        <begin position="59"/>
        <end position="76"/>
    </location>
</feature>
<feature type="transmembrane region" description="Helical" evidence="1">
    <location>
        <begin position="132"/>
        <end position="153"/>
    </location>
</feature>
<sequence>MTPAPTLSFTDQVRHQLRREWQQHRLWALALVGFIALRAAYLTQPFWHAFAGYKGEPYWLQYLALFFPAILFMRVVMAEPLASTDLGTLTRPLSRWALVVGKGVFLTLAVLLPWILADAWQWRGFGHSPGTWVALLLGSAQAGLMLALLFGALASLTTSVAQLSFLLLGLVAFYVGMDIGLTELRTFIRWNQAGRTGPPFGQASAFLHSLAYLVPSLLFLAVLLVQAIGRRRWLAGALLALGVTLGLAVPQFWLGLKWLELPLPAYTGSALTITPGPAPAPVAGQAPQPLWPTLHLSGLPPRHMAMVVHFAPAGLDLNKARVNWRKNQDPYFWMDENMTQRQHDRAKILLGQYPSTQLSYTSPYFGQVRRSPLSQVLGPTLPTQPWQLRLAVYEMRKLVDLPLADFLHSPPSFLLKSGRRLEFQPLQETRSSYLLPWTARFQTSRLLPAPLLSMDDLPRFGEGGVGGAWAVLRDGAVGENHLLPTQQGRGHAQRSGQFHDDVTYGYQFHLPKPQDRQALTGLTLDTWMKKVRVEIWLPELRGLTDVDVTPEQMQQMVK</sequence>